<dbReference type="PANTHER" id="PTHR36223">
    <property type="entry name" value="BETA-LACTAMASE-TYPE TRANSPEPTIDASE FOLD DOMAIN CONTAINING PROTEIN"/>
    <property type="match status" value="1"/>
</dbReference>
<dbReference type="OrthoDB" id="3364132at2759"/>
<dbReference type="Pfam" id="PF25534">
    <property type="entry name" value="DUF7918"/>
    <property type="match status" value="1"/>
</dbReference>
<feature type="compositionally biased region" description="Polar residues" evidence="1">
    <location>
        <begin position="218"/>
        <end position="241"/>
    </location>
</feature>
<feature type="region of interest" description="Disordered" evidence="1">
    <location>
        <begin position="285"/>
        <end position="306"/>
    </location>
</feature>
<feature type="domain" description="DUF7918" evidence="2">
    <location>
        <begin position="8"/>
        <end position="208"/>
    </location>
</feature>
<dbReference type="AlphaFoldDB" id="A0A8H5BP05"/>
<name>A0A8H5BP05_9AGAR</name>
<dbReference type="Proteomes" id="UP000567179">
    <property type="component" value="Unassembled WGS sequence"/>
</dbReference>
<accession>A0A8H5BP05</accession>
<feature type="region of interest" description="Disordered" evidence="1">
    <location>
        <begin position="218"/>
        <end position="270"/>
    </location>
</feature>
<evidence type="ECO:0000313" key="4">
    <source>
        <dbReference type="Proteomes" id="UP000567179"/>
    </source>
</evidence>
<evidence type="ECO:0000313" key="3">
    <source>
        <dbReference type="EMBL" id="KAF5326688.1"/>
    </source>
</evidence>
<dbReference type="PANTHER" id="PTHR36223:SF1">
    <property type="entry name" value="TRANSCRIPTION ELONGATION FACTOR EAF N-TERMINAL DOMAIN-CONTAINING PROTEIN"/>
    <property type="match status" value="1"/>
</dbReference>
<sequence>MSELESKGITSWIQVDDERLECYSPGNWESTTGDTTVVDCWIASQVGKTFAVVLSTPRETLTNDYVAFLKIDGHRLSDRIISRADKTDITWWNGAREGDLRRPFIFASTNVTDDDTLLDSLQNAQNSRIGEIKIQIYRVTGLHDVVVPNVKQYTLPPVQTVHETSVKAARPLHQISLGEGAPEIYGSNIRYAYHERHECLVTFVFRYRPIGRVTMTWGSTSSPLHSVPQPRSTQSKPSSQADIRHIKRESESNTNGQDIQHNAQTISHLENEERHLMEQLESLRKRKRDTLHDEQTELPAKIVKKE</sequence>
<organism evidence="3 4">
    <name type="scientific">Psilocybe cf. subviscida</name>
    <dbReference type="NCBI Taxonomy" id="2480587"/>
    <lineage>
        <taxon>Eukaryota</taxon>
        <taxon>Fungi</taxon>
        <taxon>Dikarya</taxon>
        <taxon>Basidiomycota</taxon>
        <taxon>Agaricomycotina</taxon>
        <taxon>Agaricomycetes</taxon>
        <taxon>Agaricomycetidae</taxon>
        <taxon>Agaricales</taxon>
        <taxon>Agaricineae</taxon>
        <taxon>Strophariaceae</taxon>
        <taxon>Psilocybe</taxon>
    </lineage>
</organism>
<protein>
    <recommendedName>
        <fullName evidence="2">DUF7918 domain-containing protein</fullName>
    </recommendedName>
</protein>
<evidence type="ECO:0000259" key="2">
    <source>
        <dbReference type="Pfam" id="PF25534"/>
    </source>
</evidence>
<comment type="caution">
    <text evidence="3">The sequence shown here is derived from an EMBL/GenBank/DDBJ whole genome shotgun (WGS) entry which is preliminary data.</text>
</comment>
<dbReference type="EMBL" id="JAACJJ010000014">
    <property type="protein sequence ID" value="KAF5326688.1"/>
    <property type="molecule type" value="Genomic_DNA"/>
</dbReference>
<dbReference type="InterPro" id="IPR057678">
    <property type="entry name" value="DUF7918"/>
</dbReference>
<feature type="compositionally biased region" description="Basic and acidic residues" evidence="1">
    <location>
        <begin position="242"/>
        <end position="251"/>
    </location>
</feature>
<keyword evidence="4" id="KW-1185">Reference proteome</keyword>
<feature type="compositionally biased region" description="Polar residues" evidence="1">
    <location>
        <begin position="252"/>
        <end position="268"/>
    </location>
</feature>
<reference evidence="3 4" key="1">
    <citation type="journal article" date="2020" name="ISME J.">
        <title>Uncovering the hidden diversity of litter-decomposition mechanisms in mushroom-forming fungi.</title>
        <authorList>
            <person name="Floudas D."/>
            <person name="Bentzer J."/>
            <person name="Ahren D."/>
            <person name="Johansson T."/>
            <person name="Persson P."/>
            <person name="Tunlid A."/>
        </authorList>
    </citation>
    <scope>NUCLEOTIDE SEQUENCE [LARGE SCALE GENOMIC DNA]</scope>
    <source>
        <strain evidence="3 4">CBS 101986</strain>
    </source>
</reference>
<evidence type="ECO:0000256" key="1">
    <source>
        <dbReference type="SAM" id="MobiDB-lite"/>
    </source>
</evidence>
<proteinExistence type="predicted"/>
<gene>
    <name evidence="3" type="ORF">D9619_003966</name>
</gene>